<dbReference type="AlphaFoldDB" id="A0A0M5L700"/>
<sequence>MKLSKTALYGSRLKLSKTALYGSRLKLSKTRSLWIAFETQ</sequence>
<protein>
    <submittedName>
        <fullName evidence="1">Uncharacterized protein</fullName>
    </submittedName>
</protein>
<evidence type="ECO:0000313" key="2">
    <source>
        <dbReference type="Proteomes" id="UP000056502"/>
    </source>
</evidence>
<gene>
    <name evidence="1" type="ORF">G436_0455</name>
</gene>
<accession>A0A0M5L700</accession>
<proteinExistence type="predicted"/>
<reference evidence="1 2" key="1">
    <citation type="journal article" date="2015" name="Genome Announc.">
        <title>Whole-Genome Sequence of Leptospira interrogans Serovar Hardjo Subtype Hardjoprajitno Strain Norma, Isolated from Cattle in a Leptospirosis Outbreak in Brazil.</title>
        <authorList>
            <person name="Cosate M.R."/>
            <person name="Soares S.C."/>
            <person name="Mendes T.A."/>
            <person name="Raittz R.T."/>
            <person name="Moreira E.C."/>
            <person name="Leite R."/>
            <person name="Fernandes G.R."/>
            <person name="Haddad J.P."/>
            <person name="Ortega J.M."/>
        </authorList>
    </citation>
    <scope>NUCLEOTIDE SEQUENCE [LARGE SCALE GENOMIC DNA]</scope>
    <source>
        <strain evidence="1 2">Norma</strain>
    </source>
</reference>
<organism evidence="1">
    <name type="scientific">Leptospira interrogans serovar Hardjo str. Norma</name>
    <dbReference type="NCBI Taxonomy" id="1279460"/>
    <lineage>
        <taxon>Bacteria</taxon>
        <taxon>Pseudomonadati</taxon>
        <taxon>Spirochaetota</taxon>
        <taxon>Spirochaetia</taxon>
        <taxon>Leptospirales</taxon>
        <taxon>Leptospiraceae</taxon>
        <taxon>Leptospira</taxon>
    </lineage>
</organism>
<name>A0A0M5L700_LEPIR</name>
<evidence type="ECO:0000313" key="1">
    <source>
        <dbReference type="EMBL" id="ALE37678.1"/>
    </source>
</evidence>
<dbReference type="EMBL" id="CP012603">
    <property type="protein sequence ID" value="ALE37678.1"/>
    <property type="molecule type" value="Genomic_DNA"/>
</dbReference>
<dbReference type="Proteomes" id="UP000056502">
    <property type="component" value="Chromosome I"/>
</dbReference>